<gene>
    <name evidence="1" type="ORF">Y1Q_0010978</name>
</gene>
<organism evidence="1 2">
    <name type="scientific">Alligator mississippiensis</name>
    <name type="common">American alligator</name>
    <dbReference type="NCBI Taxonomy" id="8496"/>
    <lineage>
        <taxon>Eukaryota</taxon>
        <taxon>Metazoa</taxon>
        <taxon>Chordata</taxon>
        <taxon>Craniata</taxon>
        <taxon>Vertebrata</taxon>
        <taxon>Euteleostomi</taxon>
        <taxon>Archelosauria</taxon>
        <taxon>Archosauria</taxon>
        <taxon>Crocodylia</taxon>
        <taxon>Alligatoridae</taxon>
        <taxon>Alligatorinae</taxon>
        <taxon>Alligator</taxon>
    </lineage>
</organism>
<accession>A0A151NL92</accession>
<protein>
    <submittedName>
        <fullName evidence="1">Uncharacterized protein</fullName>
    </submittedName>
</protein>
<dbReference type="EMBL" id="AKHW03002664">
    <property type="protein sequence ID" value="KYO37582.1"/>
    <property type="molecule type" value="Genomic_DNA"/>
</dbReference>
<comment type="caution">
    <text evidence="1">The sequence shown here is derived from an EMBL/GenBank/DDBJ whole genome shotgun (WGS) entry which is preliminary data.</text>
</comment>
<evidence type="ECO:0000313" key="1">
    <source>
        <dbReference type="EMBL" id="KYO37582.1"/>
    </source>
</evidence>
<sequence>MPGGCLLLIECYAAAQKPRCRDVRNLISKTTWEPGLRGIQEQKSGSERWSALGNLCARQGLHATQSSLRKKLIFINTIQMIHPNLWKRCAGEERAPSLLHDSLCSWMQPITMYQQIMLYVRREEDAAGEVQETSEIMACTGAASLERRMRVYQR</sequence>
<proteinExistence type="predicted"/>
<reference evidence="1 2" key="1">
    <citation type="journal article" date="2012" name="Genome Biol.">
        <title>Sequencing three crocodilian genomes to illuminate the evolution of archosaurs and amniotes.</title>
        <authorList>
            <person name="St John J.A."/>
            <person name="Braun E.L."/>
            <person name="Isberg S.R."/>
            <person name="Miles L.G."/>
            <person name="Chong A.Y."/>
            <person name="Gongora J."/>
            <person name="Dalzell P."/>
            <person name="Moran C."/>
            <person name="Bed'hom B."/>
            <person name="Abzhanov A."/>
            <person name="Burgess S.C."/>
            <person name="Cooksey A.M."/>
            <person name="Castoe T.A."/>
            <person name="Crawford N.G."/>
            <person name="Densmore L.D."/>
            <person name="Drew J.C."/>
            <person name="Edwards S.V."/>
            <person name="Faircloth B.C."/>
            <person name="Fujita M.K."/>
            <person name="Greenwold M.J."/>
            <person name="Hoffmann F.G."/>
            <person name="Howard J.M."/>
            <person name="Iguchi T."/>
            <person name="Janes D.E."/>
            <person name="Khan S.Y."/>
            <person name="Kohno S."/>
            <person name="de Koning A.J."/>
            <person name="Lance S.L."/>
            <person name="McCarthy F.M."/>
            <person name="McCormack J.E."/>
            <person name="Merchant M.E."/>
            <person name="Peterson D.G."/>
            <person name="Pollock D.D."/>
            <person name="Pourmand N."/>
            <person name="Raney B.J."/>
            <person name="Roessler K.A."/>
            <person name="Sanford J.R."/>
            <person name="Sawyer R.H."/>
            <person name="Schmidt C.J."/>
            <person name="Triplett E.W."/>
            <person name="Tuberville T.D."/>
            <person name="Venegas-Anaya M."/>
            <person name="Howard J.T."/>
            <person name="Jarvis E.D."/>
            <person name="Guillette L.J.Jr."/>
            <person name="Glenn T.C."/>
            <person name="Green R.E."/>
            <person name="Ray D.A."/>
        </authorList>
    </citation>
    <scope>NUCLEOTIDE SEQUENCE [LARGE SCALE GENOMIC DNA]</scope>
    <source>
        <strain evidence="1">KSC_2009_1</strain>
    </source>
</reference>
<keyword evidence="2" id="KW-1185">Reference proteome</keyword>
<dbReference type="AlphaFoldDB" id="A0A151NL92"/>
<name>A0A151NL92_ALLMI</name>
<dbReference type="Proteomes" id="UP000050525">
    <property type="component" value="Unassembled WGS sequence"/>
</dbReference>
<evidence type="ECO:0000313" key="2">
    <source>
        <dbReference type="Proteomes" id="UP000050525"/>
    </source>
</evidence>